<comment type="caution">
    <text evidence="3">The sequence shown here is derived from an EMBL/GenBank/DDBJ whole genome shotgun (WGS) entry which is preliminary data.</text>
</comment>
<feature type="region of interest" description="Disordered" evidence="2">
    <location>
        <begin position="179"/>
        <end position="216"/>
    </location>
</feature>
<feature type="coiled-coil region" evidence="1">
    <location>
        <begin position="47"/>
        <end position="123"/>
    </location>
</feature>
<evidence type="ECO:0000313" key="4">
    <source>
        <dbReference type="Proteomes" id="UP000215459"/>
    </source>
</evidence>
<dbReference type="InterPro" id="IPR009636">
    <property type="entry name" value="SCAF"/>
</dbReference>
<feature type="compositionally biased region" description="Low complexity" evidence="2">
    <location>
        <begin position="1"/>
        <end position="11"/>
    </location>
</feature>
<dbReference type="EMBL" id="NOWF01000003">
    <property type="protein sequence ID" value="OYD08539.1"/>
    <property type="molecule type" value="Genomic_DNA"/>
</dbReference>
<evidence type="ECO:0000313" key="3">
    <source>
        <dbReference type="EMBL" id="OYD08539.1"/>
    </source>
</evidence>
<evidence type="ECO:0000256" key="1">
    <source>
        <dbReference type="SAM" id="Coils"/>
    </source>
</evidence>
<dbReference type="RefSeq" id="WP_094263844.1">
    <property type="nucleotide sequence ID" value="NZ_NOWF01000003.1"/>
</dbReference>
<sequence>MAEEQQQNQQVEEPRREETQGTETADNSPKTISMTQEELDELIAKRVGRVNKKLEKLKEQYADYDDVKSKLSEFESKAEEQRQAELSEVERLKEELEVATREKEELSNKLNEVSESMKNSKIDARFQELAKEHNIEYLAAAKKLADLSEVTVDDEGVHGMEDIVKNLVKENPFLVARAEPETVGEASNPPKKTDAKTKAQMLEEAKQRARSGNPRDMAAYLKLKRQLNTK</sequence>
<dbReference type="AlphaFoldDB" id="A0A235B971"/>
<dbReference type="OrthoDB" id="2626708at2"/>
<accession>A0A235B971</accession>
<feature type="compositionally biased region" description="Basic and acidic residues" evidence="2">
    <location>
        <begin position="191"/>
        <end position="207"/>
    </location>
</feature>
<feature type="region of interest" description="Disordered" evidence="2">
    <location>
        <begin position="1"/>
        <end position="35"/>
    </location>
</feature>
<reference evidence="3 4" key="1">
    <citation type="submission" date="2017-07" db="EMBL/GenBank/DDBJ databases">
        <title>The genome sequence of Paludifilum halophilum highlights mechanisms for microbial adaptation to high salt environemnts.</title>
        <authorList>
            <person name="Belbahri L."/>
        </authorList>
    </citation>
    <scope>NUCLEOTIDE SEQUENCE [LARGE SCALE GENOMIC DNA]</scope>
    <source>
        <strain evidence="3 4">DSM 102817</strain>
    </source>
</reference>
<organism evidence="3 4">
    <name type="scientific">Paludifilum halophilum</name>
    <dbReference type="NCBI Taxonomy" id="1642702"/>
    <lineage>
        <taxon>Bacteria</taxon>
        <taxon>Bacillati</taxon>
        <taxon>Bacillota</taxon>
        <taxon>Bacilli</taxon>
        <taxon>Bacillales</taxon>
        <taxon>Thermoactinomycetaceae</taxon>
        <taxon>Paludifilum</taxon>
    </lineage>
</organism>
<evidence type="ECO:0000256" key="2">
    <source>
        <dbReference type="SAM" id="MobiDB-lite"/>
    </source>
</evidence>
<protein>
    <recommendedName>
        <fullName evidence="5">Scaffolding protein</fullName>
    </recommendedName>
</protein>
<proteinExistence type="predicted"/>
<evidence type="ECO:0008006" key="5">
    <source>
        <dbReference type="Google" id="ProtNLM"/>
    </source>
</evidence>
<dbReference type="Proteomes" id="UP000215459">
    <property type="component" value="Unassembled WGS sequence"/>
</dbReference>
<feature type="compositionally biased region" description="Polar residues" evidence="2">
    <location>
        <begin position="21"/>
        <end position="35"/>
    </location>
</feature>
<keyword evidence="1" id="KW-0175">Coiled coil</keyword>
<name>A0A235B971_9BACL</name>
<gene>
    <name evidence="3" type="ORF">CHM34_06850</name>
</gene>
<dbReference type="Pfam" id="PF06810">
    <property type="entry name" value="Phage_scaffold"/>
    <property type="match status" value="1"/>
</dbReference>
<keyword evidence="4" id="KW-1185">Reference proteome</keyword>